<keyword evidence="5" id="KW-1003">Cell membrane</keyword>
<evidence type="ECO:0000256" key="6">
    <source>
        <dbReference type="ARBA" id="ARBA00022519"/>
    </source>
</evidence>
<evidence type="ECO:0000256" key="10">
    <source>
        <dbReference type="ARBA" id="ARBA00030772"/>
    </source>
</evidence>
<sequence length="263" mass="27923">MSDAAPKSFLRPGKVVLLVLLAALVYLFALIVLVPAGWLWHQASAQVPLPRQVQVNQVSGTVWDGAAGVVVAGYPVRFDWQLGWPSVTELSLPLALSVATSQSSLQGNVTVAWPMSGELNARGTVAVAEFEDLIRQSGGAMIKGDVSIDRLNIAWADQKLSRAEGIGKWAGGAVSWPMGNQTGQAVFPPMQAIMDTTAGGVEVTVSEQGGEGPAADANLLWNGMMEVRVYKRMVDLAGQPWPDSAQPSDIVFRVRQPLLPGGL</sequence>
<reference evidence="11 12" key="1">
    <citation type="submission" date="2012-12" db="EMBL/GenBank/DDBJ databases">
        <title>Genome assembly of Marinobacter sp. AK21.</title>
        <authorList>
            <person name="Khatri I."/>
            <person name="Kumar R."/>
            <person name="Vaidya B."/>
            <person name="Subramanian S."/>
            <person name="Pinnaka A."/>
        </authorList>
    </citation>
    <scope>NUCLEOTIDE SEQUENCE [LARGE SCALE GENOMIC DNA]</scope>
    <source>
        <strain evidence="11 12">AK21</strain>
    </source>
</reference>
<dbReference type="AlphaFoldDB" id="A0A072N406"/>
<organism evidence="11 12">
    <name type="scientific">Marinobacter nitratireducens</name>
    <dbReference type="NCBI Taxonomy" id="1137280"/>
    <lineage>
        <taxon>Bacteria</taxon>
        <taxon>Pseudomonadati</taxon>
        <taxon>Pseudomonadota</taxon>
        <taxon>Gammaproteobacteria</taxon>
        <taxon>Pseudomonadales</taxon>
        <taxon>Marinobacteraceae</taxon>
        <taxon>Marinobacter</taxon>
    </lineage>
</organism>
<keyword evidence="6" id="KW-0997">Cell inner membrane</keyword>
<evidence type="ECO:0000256" key="1">
    <source>
        <dbReference type="ARBA" id="ARBA00004533"/>
    </source>
</evidence>
<dbReference type="STRING" id="1137280.D777_02047"/>
<dbReference type="EMBL" id="ANIE01000005">
    <property type="protein sequence ID" value="KEF31698.1"/>
    <property type="molecule type" value="Genomic_DNA"/>
</dbReference>
<accession>A0A072N406</accession>
<keyword evidence="8" id="KW-0653">Protein transport</keyword>
<keyword evidence="7" id="KW-0812">Transmembrane</keyword>
<comment type="caution">
    <text evidence="11">The sequence shown here is derived from an EMBL/GenBank/DDBJ whole genome shotgun (WGS) entry which is preliminary data.</text>
</comment>
<evidence type="ECO:0000313" key="11">
    <source>
        <dbReference type="EMBL" id="KEF31698.1"/>
    </source>
</evidence>
<gene>
    <name evidence="11" type="ORF">D777_02047</name>
</gene>
<dbReference type="InterPro" id="IPR022792">
    <property type="entry name" value="T2SS_protein-GspN"/>
</dbReference>
<evidence type="ECO:0000313" key="12">
    <source>
        <dbReference type="Proteomes" id="UP000035057"/>
    </source>
</evidence>
<evidence type="ECO:0000256" key="9">
    <source>
        <dbReference type="ARBA" id="ARBA00023136"/>
    </source>
</evidence>
<keyword evidence="12" id="KW-1185">Reference proteome</keyword>
<dbReference type="GO" id="GO:0015627">
    <property type="term" value="C:type II protein secretion system complex"/>
    <property type="evidence" value="ECO:0007669"/>
    <property type="project" value="InterPro"/>
</dbReference>
<comment type="similarity">
    <text evidence="2">Belongs to the GSP N family.</text>
</comment>
<evidence type="ECO:0000256" key="8">
    <source>
        <dbReference type="ARBA" id="ARBA00022927"/>
    </source>
</evidence>
<dbReference type="GO" id="GO:0005886">
    <property type="term" value="C:plasma membrane"/>
    <property type="evidence" value="ECO:0007669"/>
    <property type="project" value="UniProtKB-SubCell"/>
</dbReference>
<keyword evidence="9" id="KW-0472">Membrane</keyword>
<dbReference type="OrthoDB" id="6359046at2"/>
<evidence type="ECO:0000256" key="3">
    <source>
        <dbReference type="ARBA" id="ARBA00021563"/>
    </source>
</evidence>
<evidence type="ECO:0000256" key="7">
    <source>
        <dbReference type="ARBA" id="ARBA00022692"/>
    </source>
</evidence>
<dbReference type="RefSeq" id="WP_036130988.1">
    <property type="nucleotide sequence ID" value="NZ_ANIE01000005.1"/>
</dbReference>
<dbReference type="GO" id="GO:0015628">
    <property type="term" value="P:protein secretion by the type II secretion system"/>
    <property type="evidence" value="ECO:0007669"/>
    <property type="project" value="InterPro"/>
</dbReference>
<evidence type="ECO:0000256" key="5">
    <source>
        <dbReference type="ARBA" id="ARBA00022475"/>
    </source>
</evidence>
<dbReference type="PATRIC" id="fig|1137280.3.peg.1862"/>
<dbReference type="Pfam" id="PF01203">
    <property type="entry name" value="T2SSN"/>
    <property type="match status" value="1"/>
</dbReference>
<evidence type="ECO:0000256" key="2">
    <source>
        <dbReference type="ARBA" id="ARBA00007208"/>
    </source>
</evidence>
<protein>
    <recommendedName>
        <fullName evidence="3">Type II secretion system protein N</fullName>
    </recommendedName>
    <alternativeName>
        <fullName evidence="10">General secretion pathway protein N</fullName>
    </alternativeName>
</protein>
<evidence type="ECO:0000256" key="4">
    <source>
        <dbReference type="ARBA" id="ARBA00022448"/>
    </source>
</evidence>
<dbReference type="Proteomes" id="UP000035057">
    <property type="component" value="Unassembled WGS sequence"/>
</dbReference>
<comment type="subcellular location">
    <subcellularLocation>
        <location evidence="1">Cell inner membrane</location>
    </subcellularLocation>
</comment>
<keyword evidence="4" id="KW-0813">Transport</keyword>
<proteinExistence type="inferred from homology"/>
<name>A0A072N406_9GAMM</name>